<keyword evidence="6" id="KW-1133">Transmembrane helix</keyword>
<dbReference type="InterPro" id="IPR050683">
    <property type="entry name" value="Bact_Polysacc_Export_ATP-bd"/>
</dbReference>
<keyword evidence="3" id="KW-0547">Nucleotide-binding</keyword>
<keyword evidence="2" id="KW-0813">Transport</keyword>
<accession>A0ABU1HRC7</accession>
<dbReference type="PANTHER" id="PTHR46743:SF2">
    <property type="entry name" value="TEICHOIC ACIDS EXPORT ATP-BINDING PROTEIN TAGH"/>
    <property type="match status" value="1"/>
</dbReference>
<dbReference type="CDD" id="cd03220">
    <property type="entry name" value="ABC_KpsT_Wzt"/>
    <property type="match status" value="1"/>
</dbReference>
<evidence type="ECO:0000256" key="4">
    <source>
        <dbReference type="ARBA" id="ARBA00022840"/>
    </source>
</evidence>
<dbReference type="InterPro" id="IPR027417">
    <property type="entry name" value="P-loop_NTPase"/>
</dbReference>
<feature type="compositionally biased region" description="Pro residues" evidence="5">
    <location>
        <begin position="503"/>
        <end position="548"/>
    </location>
</feature>
<proteinExistence type="inferred from homology"/>
<feature type="transmembrane region" description="Helical" evidence="6">
    <location>
        <begin position="340"/>
        <end position="363"/>
    </location>
</feature>
<dbReference type="InterPro" id="IPR003439">
    <property type="entry name" value="ABC_transporter-like_ATP-bd"/>
</dbReference>
<dbReference type="Proteomes" id="UP001249291">
    <property type="component" value="Unassembled WGS sequence"/>
</dbReference>
<dbReference type="Gene3D" id="3.40.50.300">
    <property type="entry name" value="P-loop containing nucleotide triphosphate hydrolases"/>
    <property type="match status" value="1"/>
</dbReference>
<name>A0ABU1HRC7_9MICO</name>
<dbReference type="InterPro" id="IPR003593">
    <property type="entry name" value="AAA+_ATPase"/>
</dbReference>
<feature type="domain" description="ABC transporter" evidence="7">
    <location>
        <begin position="52"/>
        <end position="270"/>
    </location>
</feature>
<keyword evidence="9" id="KW-1185">Reference proteome</keyword>
<dbReference type="PROSITE" id="PS50893">
    <property type="entry name" value="ABC_TRANSPORTER_2"/>
    <property type="match status" value="1"/>
</dbReference>
<feature type="region of interest" description="Disordered" evidence="5">
    <location>
        <begin position="485"/>
        <end position="557"/>
    </location>
</feature>
<keyword evidence="4" id="KW-0067">ATP-binding</keyword>
<evidence type="ECO:0000313" key="8">
    <source>
        <dbReference type="EMBL" id="MDR6142606.1"/>
    </source>
</evidence>
<evidence type="ECO:0000256" key="3">
    <source>
        <dbReference type="ARBA" id="ARBA00022741"/>
    </source>
</evidence>
<feature type="region of interest" description="Disordered" evidence="5">
    <location>
        <begin position="303"/>
        <end position="333"/>
    </location>
</feature>
<evidence type="ECO:0000256" key="6">
    <source>
        <dbReference type="SAM" id="Phobius"/>
    </source>
</evidence>
<dbReference type="Pfam" id="PF00005">
    <property type="entry name" value="ABC_tran"/>
    <property type="match status" value="1"/>
</dbReference>
<organism evidence="8 9">
    <name type="scientific">Microbacterium foliorum</name>
    <dbReference type="NCBI Taxonomy" id="104336"/>
    <lineage>
        <taxon>Bacteria</taxon>
        <taxon>Bacillati</taxon>
        <taxon>Actinomycetota</taxon>
        <taxon>Actinomycetes</taxon>
        <taxon>Micrococcales</taxon>
        <taxon>Microbacteriaceae</taxon>
        <taxon>Microbacterium</taxon>
    </lineage>
</organism>
<gene>
    <name evidence="8" type="ORF">QE375_002160</name>
</gene>
<comment type="caution">
    <text evidence="8">The sequence shown here is derived from an EMBL/GenBank/DDBJ whole genome shotgun (WGS) entry which is preliminary data.</text>
</comment>
<keyword evidence="6" id="KW-0812">Transmembrane</keyword>
<comment type="similarity">
    <text evidence="1">Belongs to the ABC transporter superfamily.</text>
</comment>
<sequence>MASVTDLLLPGTRAESTADAPRPMIVADNVHVNYRVYASGKRMTTRESLTSLRSFRGGRDLQTVPALRGVSFTATEGESIGVVGHNGSGKSTLFRAMTGLIPPSEGAIYARDRPVLLGVNAALVPELSGENNIRLGLLAMGFSPEEAAARVDEIADFAELNDFIYHPMRTYSSGMGARLKFAIASAKAHSILLIDEALAVGDRRFRAKSEKRINELRDSAGLVMIVSHSTGSLKQTCERVLWVHKGELIADGPTDDVIAEYVAWTKNPGSNAVGAASAPKPQTKNAPVAVGFDPGAIADDSPRTGGAVGLAGSSTADEPRAVARRERHRRAEQRTRKRSVLLMVLSGVAVLLAVAAGAIIGTLSSVAAPAEPEPSAPSTASTPEAVADPVIQSFSTNVATVECASEEAEAQVLLSWQIDDAESVAIGAGDAQVDALELPIAAALPANLTDRAVPFSCAAEAVVYTVTAENADGVRVSASASVARVLPVETEEPDYEEPRPDPRPSQPAEPEPVTPPAPEVPVEPQPSTPPTEPTPEPTTPPITEPPVFDPGTGATTP</sequence>
<protein>
    <submittedName>
        <fullName evidence="8">ABC-type polysaccharide/polyol phosphate transport system ATPase subunit</fullName>
    </submittedName>
</protein>
<evidence type="ECO:0000256" key="5">
    <source>
        <dbReference type="SAM" id="MobiDB-lite"/>
    </source>
</evidence>
<keyword evidence="6" id="KW-0472">Membrane</keyword>
<dbReference type="InterPro" id="IPR015860">
    <property type="entry name" value="ABC_transpr_TagH-like"/>
</dbReference>
<evidence type="ECO:0000256" key="1">
    <source>
        <dbReference type="ARBA" id="ARBA00005417"/>
    </source>
</evidence>
<evidence type="ECO:0000259" key="7">
    <source>
        <dbReference type="PROSITE" id="PS50893"/>
    </source>
</evidence>
<reference evidence="8 9" key="1">
    <citation type="submission" date="2023-08" db="EMBL/GenBank/DDBJ databases">
        <title>Functional and genomic diversity of the sorghum phyllosphere microbiome.</title>
        <authorList>
            <person name="Shade A."/>
        </authorList>
    </citation>
    <scope>NUCLEOTIDE SEQUENCE [LARGE SCALE GENOMIC DNA]</scope>
    <source>
        <strain evidence="8 9">SORGH_AS_0445</strain>
    </source>
</reference>
<dbReference type="SMART" id="SM00382">
    <property type="entry name" value="AAA"/>
    <property type="match status" value="1"/>
</dbReference>
<evidence type="ECO:0000313" key="9">
    <source>
        <dbReference type="Proteomes" id="UP001249291"/>
    </source>
</evidence>
<dbReference type="PANTHER" id="PTHR46743">
    <property type="entry name" value="TEICHOIC ACIDS EXPORT ATP-BINDING PROTEIN TAGH"/>
    <property type="match status" value="1"/>
</dbReference>
<dbReference type="EMBL" id="JAVIZQ010000001">
    <property type="protein sequence ID" value="MDR6142606.1"/>
    <property type="molecule type" value="Genomic_DNA"/>
</dbReference>
<dbReference type="SUPFAM" id="SSF52540">
    <property type="entry name" value="P-loop containing nucleoside triphosphate hydrolases"/>
    <property type="match status" value="1"/>
</dbReference>
<evidence type="ECO:0000256" key="2">
    <source>
        <dbReference type="ARBA" id="ARBA00022448"/>
    </source>
</evidence>